<reference evidence="2" key="1">
    <citation type="submission" date="2018-05" db="EMBL/GenBank/DDBJ databases">
        <authorList>
            <person name="Lanie J.A."/>
            <person name="Ng W.-L."/>
            <person name="Kazmierczak K.M."/>
            <person name="Andrzejewski T.M."/>
            <person name="Davidsen T.M."/>
            <person name="Wayne K.J."/>
            <person name="Tettelin H."/>
            <person name="Glass J.I."/>
            <person name="Rusch D."/>
            <person name="Podicherti R."/>
            <person name="Tsui H.-C.T."/>
            <person name="Winkler M.E."/>
        </authorList>
    </citation>
    <scope>NUCLEOTIDE SEQUENCE</scope>
</reference>
<dbReference type="InterPro" id="IPR007627">
    <property type="entry name" value="RNA_pol_sigma70_r2"/>
</dbReference>
<dbReference type="Pfam" id="PF04542">
    <property type="entry name" value="Sigma70_r2"/>
    <property type="match status" value="1"/>
</dbReference>
<accession>A0A382FXC1</accession>
<dbReference type="EMBL" id="UINC01051891">
    <property type="protein sequence ID" value="SVB66581.1"/>
    <property type="molecule type" value="Genomic_DNA"/>
</dbReference>
<feature type="domain" description="RNA polymerase sigma-70 region 2" evidence="1">
    <location>
        <begin position="5"/>
        <end position="61"/>
    </location>
</feature>
<gene>
    <name evidence="2" type="ORF">METZ01_LOCUS219435</name>
</gene>
<organism evidence="2">
    <name type="scientific">marine metagenome</name>
    <dbReference type="NCBI Taxonomy" id="408172"/>
    <lineage>
        <taxon>unclassified sequences</taxon>
        <taxon>metagenomes</taxon>
        <taxon>ecological metagenomes</taxon>
    </lineage>
</organism>
<protein>
    <recommendedName>
        <fullName evidence="1">RNA polymerase sigma-70 region 2 domain-containing protein</fullName>
    </recommendedName>
</protein>
<dbReference type="GO" id="GO:0003700">
    <property type="term" value="F:DNA-binding transcription factor activity"/>
    <property type="evidence" value="ECO:0007669"/>
    <property type="project" value="InterPro"/>
</dbReference>
<dbReference type="InterPro" id="IPR013325">
    <property type="entry name" value="RNA_pol_sigma_r2"/>
</dbReference>
<dbReference type="GO" id="GO:0006352">
    <property type="term" value="P:DNA-templated transcription initiation"/>
    <property type="evidence" value="ECO:0007669"/>
    <property type="project" value="InterPro"/>
</dbReference>
<proteinExistence type="predicted"/>
<dbReference type="SUPFAM" id="SSF88946">
    <property type="entry name" value="Sigma2 domain of RNA polymerase sigma factors"/>
    <property type="match status" value="1"/>
</dbReference>
<name>A0A382FXC1_9ZZZZ</name>
<evidence type="ECO:0000313" key="2">
    <source>
        <dbReference type="EMBL" id="SVB66581.1"/>
    </source>
</evidence>
<sequence>MKVAKRLAPKYVFASYEVEDIEQEAFLIGVAGLEKYDPSRPLENFMYTHINNRLKTFKRDNYYRLDFGTAAQTIQDRKKNLLEPIDIDSIYNVCSNEHSTSDAQLHEILDIIDKKLPTHLRSDYLKLQSNSPLPKGRKAIIIDAIEQIVNGDECEER</sequence>
<evidence type="ECO:0000259" key="1">
    <source>
        <dbReference type="Pfam" id="PF04542"/>
    </source>
</evidence>
<dbReference type="AlphaFoldDB" id="A0A382FXC1"/>